<dbReference type="Pfam" id="PF00583">
    <property type="entry name" value="Acetyltransf_1"/>
    <property type="match status" value="1"/>
</dbReference>
<keyword evidence="2" id="KW-0808">Transferase</keyword>
<proteinExistence type="predicted"/>
<dbReference type="CDD" id="cd04301">
    <property type="entry name" value="NAT_SF"/>
    <property type="match status" value="1"/>
</dbReference>
<dbReference type="PROSITE" id="PS51186">
    <property type="entry name" value="GNAT"/>
    <property type="match status" value="1"/>
</dbReference>
<sequence>MTPDDLPAARRVSFAAFLVGDGLPRRVGEPEPEPPDEDGVRRWIAKMGHLLAADPAGCLVAEEDGEMAGCAISQNRGGLWYLSVFAVRPGLQGRGVGKRLMDAVLAHADGRPGMLSATAHPGATRRYRLAGFTLHPMMRMVGRVDRSRLPAIDGLRDGRPGDLAWMDELDERLRGAGHGPDHVHLRENAPLIVSDDPGRRPGYVYLDEVWDRPMLLAAGDPETAGRLLWEALARTKGETIVNRITVANHWAVDVGLAARLDIRQQGYLVLRGMSDPAPYLAETHFL</sequence>
<dbReference type="InterPro" id="IPR016181">
    <property type="entry name" value="Acyl_CoA_acyltransferase"/>
</dbReference>
<dbReference type="OrthoDB" id="3767306at2"/>
<gene>
    <name evidence="2" type="ORF">EBO15_25260</name>
</gene>
<dbReference type="GO" id="GO:0016747">
    <property type="term" value="F:acyltransferase activity, transferring groups other than amino-acyl groups"/>
    <property type="evidence" value="ECO:0007669"/>
    <property type="project" value="InterPro"/>
</dbReference>
<dbReference type="InterPro" id="IPR000182">
    <property type="entry name" value="GNAT_dom"/>
</dbReference>
<dbReference type="Gene3D" id="3.40.630.30">
    <property type="match status" value="1"/>
</dbReference>
<comment type="caution">
    <text evidence="2">The sequence shown here is derived from an EMBL/GenBank/DDBJ whole genome shotgun (WGS) entry which is preliminary data.</text>
</comment>
<dbReference type="AlphaFoldDB" id="A0A3M2LW97"/>
<feature type="domain" description="N-acetyltransferase" evidence="1">
    <location>
        <begin position="1"/>
        <end position="150"/>
    </location>
</feature>
<keyword evidence="3" id="KW-1185">Reference proteome</keyword>
<organism evidence="2 3">
    <name type="scientific">Actinomadura harenae</name>
    <dbReference type="NCBI Taxonomy" id="2483351"/>
    <lineage>
        <taxon>Bacteria</taxon>
        <taxon>Bacillati</taxon>
        <taxon>Actinomycetota</taxon>
        <taxon>Actinomycetes</taxon>
        <taxon>Streptosporangiales</taxon>
        <taxon>Thermomonosporaceae</taxon>
        <taxon>Actinomadura</taxon>
    </lineage>
</organism>
<evidence type="ECO:0000313" key="3">
    <source>
        <dbReference type="Proteomes" id="UP000282674"/>
    </source>
</evidence>
<dbReference type="EMBL" id="RFFG01000049">
    <property type="protein sequence ID" value="RMI40823.1"/>
    <property type="molecule type" value="Genomic_DNA"/>
</dbReference>
<evidence type="ECO:0000313" key="2">
    <source>
        <dbReference type="EMBL" id="RMI40823.1"/>
    </source>
</evidence>
<dbReference type="Proteomes" id="UP000282674">
    <property type="component" value="Unassembled WGS sequence"/>
</dbReference>
<dbReference type="SUPFAM" id="SSF55729">
    <property type="entry name" value="Acyl-CoA N-acyltransferases (Nat)"/>
    <property type="match status" value="1"/>
</dbReference>
<accession>A0A3M2LW97</accession>
<reference evidence="2 3" key="1">
    <citation type="submission" date="2018-10" db="EMBL/GenBank/DDBJ databases">
        <title>Isolation from soil.</title>
        <authorList>
            <person name="Hu J."/>
        </authorList>
    </citation>
    <scope>NUCLEOTIDE SEQUENCE [LARGE SCALE GENOMIC DNA]</scope>
    <source>
        <strain evidence="2 3">NEAU-Ht49</strain>
    </source>
</reference>
<evidence type="ECO:0000259" key="1">
    <source>
        <dbReference type="PROSITE" id="PS51186"/>
    </source>
</evidence>
<protein>
    <submittedName>
        <fullName evidence="2">GNAT family N-acetyltransferase</fullName>
    </submittedName>
</protein>
<name>A0A3M2LW97_9ACTN</name>